<comment type="similarity">
    <text evidence="1">Belongs to the FemABX family.</text>
</comment>
<keyword evidence="6" id="KW-0961">Cell wall biogenesis/degradation</keyword>
<protein>
    <recommendedName>
        <fullName evidence="9">BioF2-like acetyltransferase domain-containing protein</fullName>
    </recommendedName>
</protein>
<dbReference type="PROSITE" id="PS51191">
    <property type="entry name" value="FEMABX"/>
    <property type="match status" value="1"/>
</dbReference>
<evidence type="ECO:0000256" key="1">
    <source>
        <dbReference type="ARBA" id="ARBA00009943"/>
    </source>
</evidence>
<dbReference type="Proteomes" id="UP000178870">
    <property type="component" value="Unassembled WGS sequence"/>
</dbReference>
<keyword evidence="3" id="KW-0133">Cell shape</keyword>
<comment type="caution">
    <text evidence="7">The sequence shown here is derived from an EMBL/GenBank/DDBJ whole genome shotgun (WGS) entry which is preliminary data.</text>
</comment>
<keyword evidence="4" id="KW-0573">Peptidoglycan synthesis</keyword>
<dbReference type="GO" id="GO:0009252">
    <property type="term" value="P:peptidoglycan biosynthetic process"/>
    <property type="evidence" value="ECO:0007669"/>
    <property type="project" value="UniProtKB-KW"/>
</dbReference>
<evidence type="ECO:0000256" key="6">
    <source>
        <dbReference type="ARBA" id="ARBA00023316"/>
    </source>
</evidence>
<sequence length="268" mass="31911">MTDIRQNRKYAEYLKLQNWIVEEHDGVFYYIKKILFFSVMKLQRPREINYKEIKRLNKKYRAVQVIIEPWSTKEAKELIKKGWQQVDPFIPSKTIILDLSKSEEKIYDSFDKDTRYSIRRMQNVAGSMEECKDINLFRKYWKAAVDYKRHVLSTKQLEDLKRIFTKDSLFLIADDGVSGGIFLVAGDVGYYWYGFVDKEGRKKLSQYKVLWEGIKWARSRSAKYFDMEGIYDERFPIPTWQGFTKFKLGFGGKVVKYPGAYQKIVLPL</sequence>
<evidence type="ECO:0000256" key="3">
    <source>
        <dbReference type="ARBA" id="ARBA00022960"/>
    </source>
</evidence>
<evidence type="ECO:0000256" key="2">
    <source>
        <dbReference type="ARBA" id="ARBA00022679"/>
    </source>
</evidence>
<keyword evidence="2" id="KW-0808">Transferase</keyword>
<dbReference type="InterPro" id="IPR016181">
    <property type="entry name" value="Acyl_CoA_acyltransferase"/>
</dbReference>
<accession>A0A1F7YW60</accession>
<dbReference type="InterPro" id="IPR003447">
    <property type="entry name" value="FEMABX"/>
</dbReference>
<reference evidence="7 8" key="1">
    <citation type="journal article" date="2016" name="Nat. Commun.">
        <title>Thousands of microbial genomes shed light on interconnected biogeochemical processes in an aquifer system.</title>
        <authorList>
            <person name="Anantharaman K."/>
            <person name="Brown C.T."/>
            <person name="Hug L.A."/>
            <person name="Sharon I."/>
            <person name="Castelle C.J."/>
            <person name="Probst A.J."/>
            <person name="Thomas B.C."/>
            <person name="Singh A."/>
            <person name="Wilkins M.J."/>
            <person name="Karaoz U."/>
            <person name="Brodie E.L."/>
            <person name="Williams K.H."/>
            <person name="Hubbard S.S."/>
            <person name="Banfield J.F."/>
        </authorList>
    </citation>
    <scope>NUCLEOTIDE SEQUENCE [LARGE SCALE GENOMIC DNA]</scope>
</reference>
<dbReference type="PANTHER" id="PTHR36174">
    <property type="entry name" value="LIPID II:GLYCINE GLYCYLTRANSFERASE"/>
    <property type="match status" value="1"/>
</dbReference>
<dbReference type="Pfam" id="PF02388">
    <property type="entry name" value="FemAB"/>
    <property type="match status" value="1"/>
</dbReference>
<dbReference type="AlphaFoldDB" id="A0A1F7YW60"/>
<dbReference type="GO" id="GO:0016755">
    <property type="term" value="F:aminoacyltransferase activity"/>
    <property type="evidence" value="ECO:0007669"/>
    <property type="project" value="InterPro"/>
</dbReference>
<evidence type="ECO:0008006" key="9">
    <source>
        <dbReference type="Google" id="ProtNLM"/>
    </source>
</evidence>
<organism evidence="7 8">
    <name type="scientific">Candidatus Woesebacteria bacterium RIFCSPHIGHO2_01_FULL_44_21</name>
    <dbReference type="NCBI Taxonomy" id="1802503"/>
    <lineage>
        <taxon>Bacteria</taxon>
        <taxon>Candidatus Woeseibacteriota</taxon>
    </lineage>
</organism>
<dbReference type="InterPro" id="IPR050644">
    <property type="entry name" value="PG_Glycine_Bridge_Synth"/>
</dbReference>
<evidence type="ECO:0000313" key="7">
    <source>
        <dbReference type="EMBL" id="OGM31404.1"/>
    </source>
</evidence>
<keyword evidence="5" id="KW-0012">Acyltransferase</keyword>
<evidence type="ECO:0000313" key="8">
    <source>
        <dbReference type="Proteomes" id="UP000178870"/>
    </source>
</evidence>
<dbReference type="GO" id="GO:0071555">
    <property type="term" value="P:cell wall organization"/>
    <property type="evidence" value="ECO:0007669"/>
    <property type="project" value="UniProtKB-KW"/>
</dbReference>
<dbReference type="GO" id="GO:0008360">
    <property type="term" value="P:regulation of cell shape"/>
    <property type="evidence" value="ECO:0007669"/>
    <property type="project" value="UniProtKB-KW"/>
</dbReference>
<dbReference type="PANTHER" id="PTHR36174:SF1">
    <property type="entry name" value="LIPID II:GLYCINE GLYCYLTRANSFERASE"/>
    <property type="match status" value="1"/>
</dbReference>
<evidence type="ECO:0000256" key="4">
    <source>
        <dbReference type="ARBA" id="ARBA00022984"/>
    </source>
</evidence>
<name>A0A1F7YW60_9BACT</name>
<dbReference type="Gene3D" id="3.40.630.30">
    <property type="match status" value="1"/>
</dbReference>
<proteinExistence type="inferred from homology"/>
<evidence type="ECO:0000256" key="5">
    <source>
        <dbReference type="ARBA" id="ARBA00023315"/>
    </source>
</evidence>
<dbReference type="EMBL" id="MGGP01000026">
    <property type="protein sequence ID" value="OGM31404.1"/>
    <property type="molecule type" value="Genomic_DNA"/>
</dbReference>
<gene>
    <name evidence="7" type="ORF">A2803_05475</name>
</gene>
<dbReference type="SUPFAM" id="SSF55729">
    <property type="entry name" value="Acyl-CoA N-acyltransferases (Nat)"/>
    <property type="match status" value="1"/>
</dbReference>